<dbReference type="InterPro" id="IPR036477">
    <property type="entry name" value="Formyl_transf_N_sf"/>
</dbReference>
<evidence type="ECO:0000313" key="6">
    <source>
        <dbReference type="EMBL" id="MCP9198304.1"/>
    </source>
</evidence>
<dbReference type="GO" id="GO:0006189">
    <property type="term" value="P:'de novo' IMP biosynthetic process"/>
    <property type="evidence" value="ECO:0007669"/>
    <property type="project" value="TreeGrafter"/>
</dbReference>
<dbReference type="AlphaFoldDB" id="A0A9X2HZ46"/>
<comment type="caution">
    <text evidence="6">The sequence shown here is derived from an EMBL/GenBank/DDBJ whole genome shotgun (WGS) entry which is preliminary data.</text>
</comment>
<dbReference type="PANTHER" id="PTHR43369">
    <property type="entry name" value="PHOSPHORIBOSYLGLYCINAMIDE FORMYLTRANSFERASE"/>
    <property type="match status" value="1"/>
</dbReference>
<gene>
    <name evidence="6" type="ORF">MKO06_00180</name>
</gene>
<dbReference type="Pfam" id="PF00551">
    <property type="entry name" value="Formyl_trans_N"/>
    <property type="match status" value="1"/>
</dbReference>
<keyword evidence="4" id="KW-0658">Purine biosynthesis</keyword>
<evidence type="ECO:0000313" key="7">
    <source>
        <dbReference type="Proteomes" id="UP001155280"/>
    </source>
</evidence>
<reference evidence="6" key="1">
    <citation type="submission" date="2022-07" db="EMBL/GenBank/DDBJ databases">
        <title>Gramela sediminis sp. nov., isolated from deep-sea sediment of the Indian Ocean.</title>
        <authorList>
            <person name="Shi H."/>
        </authorList>
    </citation>
    <scope>NUCLEOTIDE SEQUENCE</scope>
    <source>
        <strain evidence="6">GC03-9</strain>
    </source>
</reference>
<dbReference type="RefSeq" id="WP_241550315.1">
    <property type="nucleotide sequence ID" value="NZ_JANCNS010000001.1"/>
</dbReference>
<dbReference type="Proteomes" id="UP001155280">
    <property type="component" value="Unassembled WGS sequence"/>
</dbReference>
<name>A0A9X2HZ46_9FLAO</name>
<organism evidence="6 7">
    <name type="scientific">Christiangramia oceanisediminis</name>
    <dbReference type="NCBI Taxonomy" id="2920386"/>
    <lineage>
        <taxon>Bacteria</taxon>
        <taxon>Pseudomonadati</taxon>
        <taxon>Bacteroidota</taxon>
        <taxon>Flavobacteriia</taxon>
        <taxon>Flavobacteriales</taxon>
        <taxon>Flavobacteriaceae</taxon>
        <taxon>Christiangramia</taxon>
    </lineage>
</organism>
<dbReference type="Gene3D" id="3.40.50.170">
    <property type="entry name" value="Formyl transferase, N-terminal domain"/>
    <property type="match status" value="1"/>
</dbReference>
<evidence type="ECO:0000256" key="2">
    <source>
        <dbReference type="ARBA" id="ARBA00012254"/>
    </source>
</evidence>
<dbReference type="SUPFAM" id="SSF53328">
    <property type="entry name" value="Formyltransferase"/>
    <property type="match status" value="1"/>
</dbReference>
<dbReference type="InterPro" id="IPR002376">
    <property type="entry name" value="Formyl_transf_N"/>
</dbReference>
<keyword evidence="7" id="KW-1185">Reference proteome</keyword>
<dbReference type="GO" id="GO:0004644">
    <property type="term" value="F:phosphoribosylglycinamide formyltransferase activity"/>
    <property type="evidence" value="ECO:0007669"/>
    <property type="project" value="UniProtKB-EC"/>
</dbReference>
<protein>
    <recommendedName>
        <fullName evidence="2">phosphoribosylglycinamide formyltransferase 1</fullName>
        <ecNumber evidence="2">2.1.2.2</ecNumber>
    </recommendedName>
</protein>
<dbReference type="PANTHER" id="PTHR43369:SF2">
    <property type="entry name" value="PHOSPHORIBOSYLGLYCINAMIDE FORMYLTRANSFERASE"/>
    <property type="match status" value="1"/>
</dbReference>
<proteinExistence type="predicted"/>
<dbReference type="EMBL" id="JANCNS010000001">
    <property type="protein sequence ID" value="MCP9198304.1"/>
    <property type="molecule type" value="Genomic_DNA"/>
</dbReference>
<keyword evidence="3" id="KW-0808">Transferase</keyword>
<evidence type="ECO:0000259" key="5">
    <source>
        <dbReference type="Pfam" id="PF00551"/>
    </source>
</evidence>
<dbReference type="GO" id="GO:0005829">
    <property type="term" value="C:cytosol"/>
    <property type="evidence" value="ECO:0007669"/>
    <property type="project" value="TreeGrafter"/>
</dbReference>
<sequence length="263" mass="30089">MKTVLLTSTSYRHRYIGRCLQKHTDLKLVVTEAKSSRISETNSLTEEEALFQKQHFQNREEAEIEFFGQEELPSEILQLKLPHGEINSELTLEVLKDISPDYILLFGTSIIQKKLLDTFPNQFINLHLGLSPWYKGSATNLFPLIDGRPEFVGATFHLATTMVDAGAILHQFRPELKKDMGLHEIGNAVIEQAGEIFPKVLDKYNTGKIIPQKQKDSGIICRIKDLNIDKLRKAYKNFEKGMLVDYLNNKSLIDRDYPIISNL</sequence>
<evidence type="ECO:0000256" key="3">
    <source>
        <dbReference type="ARBA" id="ARBA00022679"/>
    </source>
</evidence>
<comment type="pathway">
    <text evidence="1">Purine metabolism; IMP biosynthesis via de novo pathway; N(2)-formyl-N(1)-(5-phospho-D-ribosyl)glycinamide from N(1)-(5-phospho-D-ribosyl)glycinamide (10-formyl THF route): step 1/1.</text>
</comment>
<feature type="domain" description="Formyl transferase N-terminal" evidence="5">
    <location>
        <begin position="82"/>
        <end position="201"/>
    </location>
</feature>
<evidence type="ECO:0000256" key="1">
    <source>
        <dbReference type="ARBA" id="ARBA00005054"/>
    </source>
</evidence>
<dbReference type="EC" id="2.1.2.2" evidence="2"/>
<accession>A0A9X2HZ46</accession>
<evidence type="ECO:0000256" key="4">
    <source>
        <dbReference type="ARBA" id="ARBA00022755"/>
    </source>
</evidence>